<dbReference type="InterPro" id="IPR000792">
    <property type="entry name" value="Tscrpt_reg_LuxR_C"/>
</dbReference>
<gene>
    <name evidence="6" type="ORF">ISS97_16570</name>
</gene>
<keyword evidence="7" id="KW-1185">Reference proteome</keyword>
<evidence type="ECO:0000256" key="3">
    <source>
        <dbReference type="PROSITE-ProRule" id="PRU00169"/>
    </source>
</evidence>
<sequence>MDSNHIRVAVADDHPVIRLGIEAALDDVPTIRRIGSARDSSELVTLLDAQPCQVLVTDYAMPGGRYGDGLNLLSFLAERYPALRIVVITAIDKPVLIRTLLAKGIQNLLSKADDIAHVAPAVQAAHVGRRYYSPAIAAIVQSLSGDKPITKLSPRESEVISLYVAGNSIMEIAKQLGRSKQTVSTQKVSAMAKLGIASDADLFKFASEVGLVPPPEIS</sequence>
<evidence type="ECO:0000259" key="5">
    <source>
        <dbReference type="PROSITE" id="PS50110"/>
    </source>
</evidence>
<dbReference type="PANTHER" id="PTHR43214:SF17">
    <property type="entry name" value="TRANSCRIPTIONAL REGULATORY PROTEIN RCSB"/>
    <property type="match status" value="1"/>
</dbReference>
<dbReference type="InterPro" id="IPR011006">
    <property type="entry name" value="CheY-like_superfamily"/>
</dbReference>
<comment type="caution">
    <text evidence="6">The sequence shown here is derived from an EMBL/GenBank/DDBJ whole genome shotgun (WGS) entry which is preliminary data.</text>
</comment>
<dbReference type="CDD" id="cd17535">
    <property type="entry name" value="REC_NarL-like"/>
    <property type="match status" value="1"/>
</dbReference>
<proteinExistence type="predicted"/>
<organism evidence="6 7">
    <name type="scientific">Dyella koreensis</name>
    <dbReference type="NCBI Taxonomy" id="311235"/>
    <lineage>
        <taxon>Bacteria</taxon>
        <taxon>Pseudomonadati</taxon>
        <taxon>Pseudomonadota</taxon>
        <taxon>Gammaproteobacteria</taxon>
        <taxon>Lysobacterales</taxon>
        <taxon>Rhodanobacteraceae</taxon>
        <taxon>Dyella</taxon>
    </lineage>
</organism>
<evidence type="ECO:0000259" key="4">
    <source>
        <dbReference type="PROSITE" id="PS50043"/>
    </source>
</evidence>
<evidence type="ECO:0000313" key="6">
    <source>
        <dbReference type="EMBL" id="MFK2918887.1"/>
    </source>
</evidence>
<dbReference type="PROSITE" id="PS50110">
    <property type="entry name" value="RESPONSE_REGULATORY"/>
    <property type="match status" value="1"/>
</dbReference>
<dbReference type="PROSITE" id="PS50043">
    <property type="entry name" value="HTH_LUXR_2"/>
    <property type="match status" value="1"/>
</dbReference>
<dbReference type="SMART" id="SM00448">
    <property type="entry name" value="REC"/>
    <property type="match status" value="1"/>
</dbReference>
<protein>
    <submittedName>
        <fullName evidence="6">Response regulator transcription factor</fullName>
    </submittedName>
</protein>
<dbReference type="Pfam" id="PF00072">
    <property type="entry name" value="Response_reg"/>
    <property type="match status" value="1"/>
</dbReference>
<dbReference type="SUPFAM" id="SSF52172">
    <property type="entry name" value="CheY-like"/>
    <property type="match status" value="1"/>
</dbReference>
<keyword evidence="2" id="KW-0238">DNA-binding</keyword>
<dbReference type="RefSeq" id="WP_379983495.1">
    <property type="nucleotide sequence ID" value="NZ_JADIKD010000012.1"/>
</dbReference>
<reference evidence="6 7" key="1">
    <citation type="submission" date="2020-10" db="EMBL/GenBank/DDBJ databases">
        <title>Phylogeny of dyella-like bacteria.</title>
        <authorList>
            <person name="Fu J."/>
        </authorList>
    </citation>
    <scope>NUCLEOTIDE SEQUENCE [LARGE SCALE GENOMIC DNA]</scope>
    <source>
        <strain evidence="6 7">BB4</strain>
    </source>
</reference>
<keyword evidence="1 3" id="KW-0597">Phosphoprotein</keyword>
<dbReference type="InterPro" id="IPR016032">
    <property type="entry name" value="Sig_transdc_resp-reg_C-effctor"/>
</dbReference>
<dbReference type="Proteomes" id="UP001620408">
    <property type="component" value="Unassembled WGS sequence"/>
</dbReference>
<dbReference type="Pfam" id="PF00196">
    <property type="entry name" value="GerE"/>
    <property type="match status" value="1"/>
</dbReference>
<dbReference type="CDD" id="cd06170">
    <property type="entry name" value="LuxR_C_like"/>
    <property type="match status" value="1"/>
</dbReference>
<feature type="modified residue" description="4-aspartylphosphate" evidence="3">
    <location>
        <position position="58"/>
    </location>
</feature>
<evidence type="ECO:0000313" key="7">
    <source>
        <dbReference type="Proteomes" id="UP001620408"/>
    </source>
</evidence>
<dbReference type="InterPro" id="IPR058245">
    <property type="entry name" value="NreC/VraR/RcsB-like_REC"/>
</dbReference>
<dbReference type="InterPro" id="IPR036388">
    <property type="entry name" value="WH-like_DNA-bd_sf"/>
</dbReference>
<dbReference type="Gene3D" id="3.40.50.2300">
    <property type="match status" value="1"/>
</dbReference>
<evidence type="ECO:0000256" key="2">
    <source>
        <dbReference type="ARBA" id="ARBA00023125"/>
    </source>
</evidence>
<dbReference type="PANTHER" id="PTHR43214">
    <property type="entry name" value="TWO-COMPONENT RESPONSE REGULATOR"/>
    <property type="match status" value="1"/>
</dbReference>
<dbReference type="SMART" id="SM00421">
    <property type="entry name" value="HTH_LUXR"/>
    <property type="match status" value="1"/>
</dbReference>
<accession>A0ABW8KAR3</accession>
<name>A0ABW8KAR3_9GAMM</name>
<evidence type="ECO:0000256" key="1">
    <source>
        <dbReference type="ARBA" id="ARBA00022553"/>
    </source>
</evidence>
<feature type="domain" description="Response regulatory" evidence="5">
    <location>
        <begin position="7"/>
        <end position="126"/>
    </location>
</feature>
<dbReference type="InterPro" id="IPR001789">
    <property type="entry name" value="Sig_transdc_resp-reg_receiver"/>
</dbReference>
<dbReference type="EMBL" id="JADIKD010000012">
    <property type="protein sequence ID" value="MFK2918887.1"/>
    <property type="molecule type" value="Genomic_DNA"/>
</dbReference>
<dbReference type="SUPFAM" id="SSF46894">
    <property type="entry name" value="C-terminal effector domain of the bipartite response regulators"/>
    <property type="match status" value="1"/>
</dbReference>
<dbReference type="PRINTS" id="PR00038">
    <property type="entry name" value="HTHLUXR"/>
</dbReference>
<feature type="domain" description="HTH luxR-type" evidence="4">
    <location>
        <begin position="145"/>
        <end position="210"/>
    </location>
</feature>
<dbReference type="InterPro" id="IPR039420">
    <property type="entry name" value="WalR-like"/>
</dbReference>
<dbReference type="Gene3D" id="1.10.10.10">
    <property type="entry name" value="Winged helix-like DNA-binding domain superfamily/Winged helix DNA-binding domain"/>
    <property type="match status" value="1"/>
</dbReference>